<name>A0ABS2D2J7_9SPHN</name>
<dbReference type="InterPro" id="IPR013424">
    <property type="entry name" value="Ice-binding_C"/>
</dbReference>
<dbReference type="Pfam" id="PF07589">
    <property type="entry name" value="PEP-CTERM"/>
    <property type="match status" value="1"/>
</dbReference>
<evidence type="ECO:0000259" key="2">
    <source>
        <dbReference type="Pfam" id="PF07589"/>
    </source>
</evidence>
<dbReference type="NCBIfam" id="NF035944">
    <property type="entry name" value="PEPxxWA-CTERM"/>
    <property type="match status" value="1"/>
</dbReference>
<reference evidence="3 4" key="1">
    <citation type="submission" date="2020-12" db="EMBL/GenBank/DDBJ databases">
        <title>Sphingomonas sp.</title>
        <authorList>
            <person name="Kim M.K."/>
        </authorList>
    </citation>
    <scope>NUCLEOTIDE SEQUENCE [LARGE SCALE GENOMIC DNA]</scope>
    <source>
        <strain evidence="3 4">BT552</strain>
    </source>
</reference>
<dbReference type="EMBL" id="JAFEMC010000001">
    <property type="protein sequence ID" value="MBM6575140.1"/>
    <property type="molecule type" value="Genomic_DNA"/>
</dbReference>
<evidence type="ECO:0000313" key="3">
    <source>
        <dbReference type="EMBL" id="MBM6575140.1"/>
    </source>
</evidence>
<accession>A0ABS2D2J7</accession>
<feature type="chain" id="PRO_5046502774" evidence="1">
    <location>
        <begin position="22"/>
        <end position="198"/>
    </location>
</feature>
<evidence type="ECO:0000256" key="1">
    <source>
        <dbReference type="SAM" id="SignalP"/>
    </source>
</evidence>
<evidence type="ECO:0000313" key="4">
    <source>
        <dbReference type="Proteomes" id="UP000763641"/>
    </source>
</evidence>
<comment type="caution">
    <text evidence="3">The sequence shown here is derived from an EMBL/GenBank/DDBJ whole genome shotgun (WGS) entry which is preliminary data.</text>
</comment>
<feature type="signal peptide" evidence="1">
    <location>
        <begin position="1"/>
        <end position="21"/>
    </location>
</feature>
<organism evidence="3 4">
    <name type="scientific">Sphingomonas longa</name>
    <dbReference type="NCBI Taxonomy" id="2778730"/>
    <lineage>
        <taxon>Bacteria</taxon>
        <taxon>Pseudomonadati</taxon>
        <taxon>Pseudomonadota</taxon>
        <taxon>Alphaproteobacteria</taxon>
        <taxon>Sphingomonadales</taxon>
        <taxon>Sphingomonadaceae</taxon>
        <taxon>Sphingomonas</taxon>
    </lineage>
</organism>
<sequence length="198" mass="20240">MKTVAILLAGALMTVAGSASAATLTRGTLGQVETGRTLFADYDTLTPAPSAFSNSFVFGPTGASGQAAPIDGNMPSNFYAVLGGGFTTYTFAQPVSSFSFDAGSLDAYNFLTINYLGGTSQTFDGSGVVGQTFRAIFTADGAERIAGVTFSSDQNSFEIDNIAIGGAVPEPATWAMMIGGFGMVGGAMRRRTSKLVAA</sequence>
<dbReference type="NCBIfam" id="TIGR02595">
    <property type="entry name" value="PEP_CTERM"/>
    <property type="match status" value="1"/>
</dbReference>
<dbReference type="Proteomes" id="UP000763641">
    <property type="component" value="Unassembled WGS sequence"/>
</dbReference>
<gene>
    <name evidence="3" type="ORF">ILT43_02050</name>
</gene>
<dbReference type="RefSeq" id="WP_204193739.1">
    <property type="nucleotide sequence ID" value="NZ_JAFEMC010000001.1"/>
</dbReference>
<protein>
    <submittedName>
        <fullName evidence="3">PEP-CTERM sorting domain-containing protein</fullName>
    </submittedName>
</protein>
<keyword evidence="1" id="KW-0732">Signal</keyword>
<keyword evidence="4" id="KW-1185">Reference proteome</keyword>
<feature type="domain" description="Ice-binding protein C-terminal" evidence="2">
    <location>
        <begin position="167"/>
        <end position="191"/>
    </location>
</feature>
<proteinExistence type="predicted"/>